<dbReference type="Pfam" id="PF00005">
    <property type="entry name" value="ABC_tran"/>
    <property type="match status" value="1"/>
</dbReference>
<sequence length="231" mass="26055">MLFLNIKKLKLVLNDKQLVNISFCIKNSTALIGESGSGKSLTLKALLNLLPSSIKMEKDIESNFDLNYDSIGFIPQNPFTSLSSMTKISKQFFCSDKKKEEVLKILNLDKSILNKFPSQLSGGQIQRVVIAIAISRNIKLLLLDEPTTALDEENKKNIINIVNDLKKHLNILTLFVTHDIDSIKNLCEEIIILKNGEIIETGLTKEILSSPKQDYTKKLINSTFKNKTFRN</sequence>
<dbReference type="GO" id="GO:0005886">
    <property type="term" value="C:plasma membrane"/>
    <property type="evidence" value="ECO:0007669"/>
    <property type="project" value="UniProtKB-SubCell"/>
</dbReference>
<name>A0A4Q0ZIN8_9BACT</name>
<evidence type="ECO:0000256" key="5">
    <source>
        <dbReference type="ARBA" id="ARBA00022741"/>
    </source>
</evidence>
<evidence type="ECO:0000313" key="10">
    <source>
        <dbReference type="Proteomes" id="UP000290870"/>
    </source>
</evidence>
<dbReference type="InterPro" id="IPR017871">
    <property type="entry name" value="ABC_transporter-like_CS"/>
</dbReference>
<dbReference type="PROSITE" id="PS50893">
    <property type="entry name" value="ABC_TRANSPORTER_2"/>
    <property type="match status" value="1"/>
</dbReference>
<comment type="subcellular location">
    <subcellularLocation>
        <location evidence="1">Cell inner membrane</location>
        <topology evidence="1">Peripheral membrane protein</topology>
    </subcellularLocation>
</comment>
<dbReference type="InterPro" id="IPR027417">
    <property type="entry name" value="P-loop_NTPase"/>
</dbReference>
<evidence type="ECO:0000259" key="8">
    <source>
        <dbReference type="PROSITE" id="PS50893"/>
    </source>
</evidence>
<evidence type="ECO:0000256" key="4">
    <source>
        <dbReference type="ARBA" id="ARBA00022475"/>
    </source>
</evidence>
<dbReference type="PANTHER" id="PTHR43297:SF2">
    <property type="entry name" value="DIPEPTIDE TRANSPORT ATP-BINDING PROTEIN DPPD"/>
    <property type="match status" value="1"/>
</dbReference>
<dbReference type="Proteomes" id="UP000290870">
    <property type="component" value="Unassembled WGS sequence"/>
</dbReference>
<dbReference type="PROSITE" id="PS00211">
    <property type="entry name" value="ABC_TRANSPORTER_1"/>
    <property type="match status" value="1"/>
</dbReference>
<dbReference type="InterPro" id="IPR050388">
    <property type="entry name" value="ABC_Ni/Peptide_Import"/>
</dbReference>
<gene>
    <name evidence="9" type="ORF">CRU90_10105</name>
</gene>
<evidence type="ECO:0000313" key="9">
    <source>
        <dbReference type="EMBL" id="RXJ83398.1"/>
    </source>
</evidence>
<dbReference type="RefSeq" id="WP_128987161.1">
    <property type="nucleotide sequence ID" value="NZ_PDJZ01000012.1"/>
</dbReference>
<evidence type="ECO:0000256" key="7">
    <source>
        <dbReference type="ARBA" id="ARBA00023136"/>
    </source>
</evidence>
<dbReference type="Gene3D" id="3.40.50.300">
    <property type="entry name" value="P-loop containing nucleotide triphosphate hydrolases"/>
    <property type="match status" value="1"/>
</dbReference>
<feature type="domain" description="ABC transporter" evidence="8">
    <location>
        <begin position="1"/>
        <end position="220"/>
    </location>
</feature>
<dbReference type="GO" id="GO:0016887">
    <property type="term" value="F:ATP hydrolysis activity"/>
    <property type="evidence" value="ECO:0007669"/>
    <property type="project" value="InterPro"/>
</dbReference>
<dbReference type="SUPFAM" id="SSF52540">
    <property type="entry name" value="P-loop containing nucleoside triphosphate hydrolases"/>
    <property type="match status" value="1"/>
</dbReference>
<reference evidence="9 10" key="1">
    <citation type="submission" date="2017-10" db="EMBL/GenBank/DDBJ databases">
        <title>Genomics of the genus Arcobacter.</title>
        <authorList>
            <person name="Perez-Cataluna A."/>
            <person name="Figueras M.J."/>
        </authorList>
    </citation>
    <scope>NUCLEOTIDE SEQUENCE [LARGE SCALE GENOMIC DNA]</scope>
    <source>
        <strain evidence="9 10">F26</strain>
    </source>
</reference>
<dbReference type="GO" id="GO:0005524">
    <property type="term" value="F:ATP binding"/>
    <property type="evidence" value="ECO:0007669"/>
    <property type="project" value="UniProtKB-KW"/>
</dbReference>
<protein>
    <submittedName>
        <fullName evidence="9">ABC transporter ATP-binding protein</fullName>
    </submittedName>
</protein>
<dbReference type="InterPro" id="IPR003439">
    <property type="entry name" value="ABC_transporter-like_ATP-bd"/>
</dbReference>
<dbReference type="SMART" id="SM00382">
    <property type="entry name" value="AAA"/>
    <property type="match status" value="1"/>
</dbReference>
<accession>A0A4Q0ZIN8</accession>
<organism evidence="9 10">
    <name type="scientific">Arcobacter cloacae</name>
    <dbReference type="NCBI Taxonomy" id="1054034"/>
    <lineage>
        <taxon>Bacteria</taxon>
        <taxon>Pseudomonadati</taxon>
        <taxon>Campylobacterota</taxon>
        <taxon>Epsilonproteobacteria</taxon>
        <taxon>Campylobacterales</taxon>
        <taxon>Arcobacteraceae</taxon>
        <taxon>Arcobacter</taxon>
    </lineage>
</organism>
<dbReference type="OrthoDB" id="9809450at2"/>
<dbReference type="PANTHER" id="PTHR43297">
    <property type="entry name" value="OLIGOPEPTIDE TRANSPORT ATP-BINDING PROTEIN APPD"/>
    <property type="match status" value="1"/>
</dbReference>
<evidence type="ECO:0000256" key="1">
    <source>
        <dbReference type="ARBA" id="ARBA00004417"/>
    </source>
</evidence>
<keyword evidence="7" id="KW-0472">Membrane</keyword>
<keyword evidence="6 9" id="KW-0067">ATP-binding</keyword>
<evidence type="ECO:0000256" key="6">
    <source>
        <dbReference type="ARBA" id="ARBA00022840"/>
    </source>
</evidence>
<dbReference type="EMBL" id="PDJZ01000012">
    <property type="protein sequence ID" value="RXJ83398.1"/>
    <property type="molecule type" value="Genomic_DNA"/>
</dbReference>
<comment type="caution">
    <text evidence="9">The sequence shown here is derived from an EMBL/GenBank/DDBJ whole genome shotgun (WGS) entry which is preliminary data.</text>
</comment>
<keyword evidence="4" id="KW-1003">Cell membrane</keyword>
<proteinExistence type="inferred from homology"/>
<evidence type="ECO:0000256" key="3">
    <source>
        <dbReference type="ARBA" id="ARBA00022448"/>
    </source>
</evidence>
<keyword evidence="3" id="KW-0813">Transport</keyword>
<keyword evidence="5" id="KW-0547">Nucleotide-binding</keyword>
<evidence type="ECO:0000256" key="2">
    <source>
        <dbReference type="ARBA" id="ARBA00005417"/>
    </source>
</evidence>
<dbReference type="InterPro" id="IPR003593">
    <property type="entry name" value="AAA+_ATPase"/>
</dbReference>
<dbReference type="AlphaFoldDB" id="A0A4Q0ZIN8"/>
<comment type="similarity">
    <text evidence="2">Belongs to the ABC transporter superfamily.</text>
</comment>